<keyword evidence="8" id="KW-1185">Reference proteome</keyword>
<dbReference type="EMBL" id="JALJOS010000034">
    <property type="protein sequence ID" value="KAK9822074.1"/>
    <property type="molecule type" value="Genomic_DNA"/>
</dbReference>
<dbReference type="InterPro" id="IPR019591">
    <property type="entry name" value="Mrp/NBP35_ATP-bd"/>
</dbReference>
<dbReference type="PANTHER" id="PTHR42961:SF2">
    <property type="entry name" value="IRON-SULFUR PROTEIN NUBPL"/>
    <property type="match status" value="1"/>
</dbReference>
<keyword evidence="5" id="KW-0411">Iron-sulfur</keyword>
<dbReference type="GO" id="GO:0005524">
    <property type="term" value="F:ATP binding"/>
    <property type="evidence" value="ECO:0007669"/>
    <property type="project" value="UniProtKB-KW"/>
</dbReference>
<accession>A0AAW1QKY5</accession>
<dbReference type="InterPro" id="IPR033756">
    <property type="entry name" value="YlxH/NBP35"/>
</dbReference>
<dbReference type="GO" id="GO:0140663">
    <property type="term" value="F:ATP-dependent FeS chaperone activity"/>
    <property type="evidence" value="ECO:0007669"/>
    <property type="project" value="InterPro"/>
</dbReference>
<evidence type="ECO:0000256" key="4">
    <source>
        <dbReference type="ARBA" id="ARBA00023004"/>
    </source>
</evidence>
<dbReference type="GO" id="GO:0032981">
    <property type="term" value="P:mitochondrial respiratory chain complex I assembly"/>
    <property type="evidence" value="ECO:0007669"/>
    <property type="project" value="TreeGrafter"/>
</dbReference>
<evidence type="ECO:0000256" key="2">
    <source>
        <dbReference type="ARBA" id="ARBA00022741"/>
    </source>
</evidence>
<dbReference type="Gene3D" id="3.40.50.300">
    <property type="entry name" value="P-loop containing nucleotide triphosphate hydrolases"/>
    <property type="match status" value="1"/>
</dbReference>
<evidence type="ECO:0008006" key="9">
    <source>
        <dbReference type="Google" id="ProtNLM"/>
    </source>
</evidence>
<dbReference type="Pfam" id="PF10609">
    <property type="entry name" value="ParA"/>
    <property type="match status" value="1"/>
</dbReference>
<dbReference type="GO" id="GO:0005739">
    <property type="term" value="C:mitochondrion"/>
    <property type="evidence" value="ECO:0007669"/>
    <property type="project" value="TreeGrafter"/>
</dbReference>
<gene>
    <name evidence="7" type="ORF">WJX74_005176</name>
</gene>
<reference evidence="7 8" key="1">
    <citation type="journal article" date="2024" name="Nat. Commun.">
        <title>Phylogenomics reveals the evolutionary origins of lichenization in chlorophyte algae.</title>
        <authorList>
            <person name="Puginier C."/>
            <person name="Libourel C."/>
            <person name="Otte J."/>
            <person name="Skaloud P."/>
            <person name="Haon M."/>
            <person name="Grisel S."/>
            <person name="Petersen M."/>
            <person name="Berrin J.G."/>
            <person name="Delaux P.M."/>
            <person name="Dal Grande F."/>
            <person name="Keller J."/>
        </authorList>
    </citation>
    <scope>NUCLEOTIDE SEQUENCE [LARGE SCALE GENOMIC DNA]</scope>
    <source>
        <strain evidence="7 8">SAG 2145</strain>
    </source>
</reference>
<evidence type="ECO:0000256" key="1">
    <source>
        <dbReference type="ARBA" id="ARBA00022723"/>
    </source>
</evidence>
<dbReference type="InterPro" id="IPR044304">
    <property type="entry name" value="NUBPL-like"/>
</dbReference>
<keyword evidence="1" id="KW-0479">Metal-binding</keyword>
<dbReference type="FunFam" id="3.40.50.300:FF:001278">
    <property type="entry name" value="Iron-sulfur cluster carrier protein"/>
    <property type="match status" value="1"/>
</dbReference>
<dbReference type="SUPFAM" id="SSF52540">
    <property type="entry name" value="P-loop containing nucleoside triphosphate hydrolases"/>
    <property type="match status" value="1"/>
</dbReference>
<dbReference type="Proteomes" id="UP001438707">
    <property type="component" value="Unassembled WGS sequence"/>
</dbReference>
<dbReference type="GO" id="GO:0046872">
    <property type="term" value="F:metal ion binding"/>
    <property type="evidence" value="ECO:0007669"/>
    <property type="project" value="UniProtKB-KW"/>
</dbReference>
<evidence type="ECO:0000256" key="3">
    <source>
        <dbReference type="ARBA" id="ARBA00022840"/>
    </source>
</evidence>
<keyword evidence="3" id="KW-0067">ATP-binding</keyword>
<keyword evidence="2" id="KW-0547">Nucleotide-binding</keyword>
<comment type="caution">
    <text evidence="7">The sequence shown here is derived from an EMBL/GenBank/DDBJ whole genome shotgun (WGS) entry which is preliminary data.</text>
</comment>
<evidence type="ECO:0000313" key="8">
    <source>
        <dbReference type="Proteomes" id="UP001438707"/>
    </source>
</evidence>
<organism evidence="7 8">
    <name type="scientific">Apatococcus lobatus</name>
    <dbReference type="NCBI Taxonomy" id="904363"/>
    <lineage>
        <taxon>Eukaryota</taxon>
        <taxon>Viridiplantae</taxon>
        <taxon>Chlorophyta</taxon>
        <taxon>core chlorophytes</taxon>
        <taxon>Trebouxiophyceae</taxon>
        <taxon>Chlorellales</taxon>
        <taxon>Chlorellaceae</taxon>
        <taxon>Apatococcus</taxon>
    </lineage>
</organism>
<evidence type="ECO:0000313" key="7">
    <source>
        <dbReference type="EMBL" id="KAK9822074.1"/>
    </source>
</evidence>
<dbReference type="AlphaFoldDB" id="A0AAW1QKY5"/>
<dbReference type="HAMAP" id="MF_02040">
    <property type="entry name" value="Mrp_NBP35"/>
    <property type="match status" value="1"/>
</dbReference>
<sequence length="298" mass="31076">MLWLAKALCSGGHSTFPALAKPSQGFATRLGKLGKLPEKVDLPDVKAAVAIASGKGGVGKSTTTANVAVALAKNPGFKIGILDADVFGPSQPRLFGLKGRPQPSAAQKMIPLQNHGVHVMSMGFLLEEDAPAVWRGPMVMSAIDTFLQKVEWGDLDLLLVDMPPGTGDVQISISQRMRLDGAVIVSTPQDLALIDARKGVAMFRKSGVDILGLVENMSKYTCPACGHRDDIFGSQGAVAAASELGINLLGEVPLNGIIRQTSDDGVPVVLSEPTGPSAAEYMKIAAELMAILKPGSSA</sequence>
<evidence type="ECO:0000256" key="6">
    <source>
        <dbReference type="ARBA" id="ARBA00024036"/>
    </source>
</evidence>
<dbReference type="GO" id="GO:0016226">
    <property type="term" value="P:iron-sulfur cluster assembly"/>
    <property type="evidence" value="ECO:0007669"/>
    <property type="project" value="InterPro"/>
</dbReference>
<proteinExistence type="inferred from homology"/>
<protein>
    <recommendedName>
        <fullName evidence="9">Iron-sulfur protein NUBPL</fullName>
    </recommendedName>
</protein>
<comment type="similarity">
    <text evidence="6">Belongs to the Mrp/NBP35 ATP-binding proteins family.</text>
</comment>
<keyword evidence="4" id="KW-0408">Iron</keyword>
<dbReference type="CDD" id="cd02037">
    <property type="entry name" value="Mrp_NBP35"/>
    <property type="match status" value="1"/>
</dbReference>
<dbReference type="InterPro" id="IPR027417">
    <property type="entry name" value="P-loop_NTPase"/>
</dbReference>
<name>A0AAW1QKY5_9CHLO</name>
<evidence type="ECO:0000256" key="5">
    <source>
        <dbReference type="ARBA" id="ARBA00023014"/>
    </source>
</evidence>
<dbReference type="GO" id="GO:0051539">
    <property type="term" value="F:4 iron, 4 sulfur cluster binding"/>
    <property type="evidence" value="ECO:0007669"/>
    <property type="project" value="TreeGrafter"/>
</dbReference>
<dbReference type="PANTHER" id="PTHR42961">
    <property type="entry name" value="IRON-SULFUR PROTEIN NUBPL"/>
    <property type="match status" value="1"/>
</dbReference>